<dbReference type="Proteomes" id="UP001190700">
    <property type="component" value="Unassembled WGS sequence"/>
</dbReference>
<name>A0AAE0G427_9CHLO</name>
<dbReference type="EMBL" id="LGRX02009982">
    <property type="protein sequence ID" value="KAK3271138.1"/>
    <property type="molecule type" value="Genomic_DNA"/>
</dbReference>
<reference evidence="1 2" key="1">
    <citation type="journal article" date="2015" name="Genome Biol. Evol.">
        <title>Comparative Genomics of a Bacterivorous Green Alga Reveals Evolutionary Causalities and Consequences of Phago-Mixotrophic Mode of Nutrition.</title>
        <authorList>
            <person name="Burns J.A."/>
            <person name="Paasch A."/>
            <person name="Narechania A."/>
            <person name="Kim E."/>
        </authorList>
    </citation>
    <scope>NUCLEOTIDE SEQUENCE [LARGE SCALE GENOMIC DNA]</scope>
    <source>
        <strain evidence="1 2">PLY_AMNH</strain>
    </source>
</reference>
<accession>A0AAE0G427</accession>
<comment type="caution">
    <text evidence="1">The sequence shown here is derived from an EMBL/GenBank/DDBJ whole genome shotgun (WGS) entry which is preliminary data.</text>
</comment>
<sequence length="171" mass="18834">MRMVNKKTPGADGVSYEILKFIGWACEDVLLAVLNTAYEIGYWPPSLMEGLLVCLLFKGGDKEDCRQWRSICLSQLSSYKVFAGLLNDRMQSFNSIMGNISVVQKGFVKGVNGTAAQVAISRALNEIAARGGRVIGAHRCDGTALRPLRQAYVDYQNAFGSLEHRLVDGKR</sequence>
<keyword evidence="2" id="KW-1185">Reference proteome</keyword>
<dbReference type="PANTHER" id="PTHR19446">
    <property type="entry name" value="REVERSE TRANSCRIPTASES"/>
    <property type="match status" value="1"/>
</dbReference>
<protein>
    <recommendedName>
        <fullName evidence="3">Reverse transcriptase domain-containing protein</fullName>
    </recommendedName>
</protein>
<organism evidence="1 2">
    <name type="scientific">Cymbomonas tetramitiformis</name>
    <dbReference type="NCBI Taxonomy" id="36881"/>
    <lineage>
        <taxon>Eukaryota</taxon>
        <taxon>Viridiplantae</taxon>
        <taxon>Chlorophyta</taxon>
        <taxon>Pyramimonadophyceae</taxon>
        <taxon>Pyramimonadales</taxon>
        <taxon>Pyramimonadaceae</taxon>
        <taxon>Cymbomonas</taxon>
    </lineage>
</organism>
<evidence type="ECO:0008006" key="3">
    <source>
        <dbReference type="Google" id="ProtNLM"/>
    </source>
</evidence>
<evidence type="ECO:0000313" key="1">
    <source>
        <dbReference type="EMBL" id="KAK3271138.1"/>
    </source>
</evidence>
<proteinExistence type="predicted"/>
<evidence type="ECO:0000313" key="2">
    <source>
        <dbReference type="Proteomes" id="UP001190700"/>
    </source>
</evidence>
<dbReference type="AlphaFoldDB" id="A0AAE0G427"/>
<gene>
    <name evidence="1" type="ORF">CYMTET_20498</name>
</gene>